<evidence type="ECO:0000259" key="1">
    <source>
        <dbReference type="Pfam" id="PF00291"/>
    </source>
</evidence>
<sequence length="329" mass="34776">MAVDTEAIGKVHRALFPEYGPTPLVSLPALAKELGCKEVYVKDESERYGLPAFKVLGASWGLCRLLGERYGVEPWDIAAIKGRVKSEPKLGVYTATDVARTAKLLGLPAFIYVPSTVEQWSIDAIASEGCEVKKVERDYDGAIAAALEACNAAGGLMVQDMSWEGYEDVPAWIVDGYTTICREAASEVKATGVVVPVGVGSLAHAVAKFYGPEGPDHARLVSAEPEAAPCLAESLKAGKPVSITESSFTIMPGLNCGTVNPQAWPDLQRYIRPQDAVVVNDNEALTAASDLQALGVNAGPCGAATLAAARKAEWKANDVVVLICTEGKQ</sequence>
<dbReference type="GeneID" id="25986881"/>
<dbReference type="InterPro" id="IPR001926">
    <property type="entry name" value="TrpB-like_PALP"/>
</dbReference>
<proteinExistence type="predicted"/>
<dbReference type="PANTHER" id="PTHR42937">
    <property type="match status" value="1"/>
</dbReference>
<keyword evidence="2" id="KW-0456">Lyase</keyword>
<reference evidence="2 3" key="1">
    <citation type="journal article" date="2012" name="Eukaryot. Cell">
        <title>Draft genome sequence of CBS 2479, the standard type strain of Trichosporon asahii.</title>
        <authorList>
            <person name="Yang R.Y."/>
            <person name="Li H.T."/>
            <person name="Zhu H."/>
            <person name="Zhou G.P."/>
            <person name="Wang M."/>
            <person name="Wang L."/>
        </authorList>
    </citation>
    <scope>NUCLEOTIDE SEQUENCE [LARGE SCALE GENOMIC DNA]</scope>
    <source>
        <strain evidence="3">ATCC 90039 / CBS 2479 / JCM 2466 / KCTC 7840 / NCYC 2677 / UAMH 7654</strain>
    </source>
</reference>
<feature type="domain" description="Tryptophan synthase beta chain-like PALP" evidence="1">
    <location>
        <begin position="17"/>
        <end position="325"/>
    </location>
</feature>
<dbReference type="OrthoDB" id="10059875at2759"/>
<dbReference type="KEGG" id="tasa:A1Q1_03368"/>
<dbReference type="Proteomes" id="UP000002748">
    <property type="component" value="Unassembled WGS sequence"/>
</dbReference>
<evidence type="ECO:0000313" key="3">
    <source>
        <dbReference type="Proteomes" id="UP000002748"/>
    </source>
</evidence>
<name>J5TSN9_TRIAS</name>
<gene>
    <name evidence="2" type="ORF">A1Q1_03368</name>
</gene>
<dbReference type="Gene3D" id="3.40.50.1100">
    <property type="match status" value="2"/>
</dbReference>
<dbReference type="GO" id="GO:0016829">
    <property type="term" value="F:lyase activity"/>
    <property type="evidence" value="ECO:0007669"/>
    <property type="project" value="UniProtKB-KW"/>
</dbReference>
<dbReference type="PANTHER" id="PTHR42937:SF1">
    <property type="entry name" value="DIAMINOPROPIONATE AMMONIA-LYASE"/>
    <property type="match status" value="1"/>
</dbReference>
<dbReference type="AlphaFoldDB" id="J5TSN9"/>
<accession>J5TSN9</accession>
<dbReference type="SUPFAM" id="SSF53686">
    <property type="entry name" value="Tryptophan synthase beta subunit-like PLP-dependent enzymes"/>
    <property type="match status" value="1"/>
</dbReference>
<protein>
    <submittedName>
        <fullName evidence="2">Diaminopropionate ammonia-lyase</fullName>
    </submittedName>
</protein>
<dbReference type="EMBL" id="ALBS01000022">
    <property type="protein sequence ID" value="EJT52566.1"/>
    <property type="molecule type" value="Genomic_DNA"/>
</dbReference>
<dbReference type="HOGENOM" id="CLU_021802_8_4_1"/>
<dbReference type="VEuPathDB" id="FungiDB:A1Q1_03368"/>
<dbReference type="RefSeq" id="XP_014183705.1">
    <property type="nucleotide sequence ID" value="XM_014328230.1"/>
</dbReference>
<dbReference type="Pfam" id="PF00291">
    <property type="entry name" value="PALP"/>
    <property type="match status" value="1"/>
</dbReference>
<comment type="caution">
    <text evidence="2">The sequence shown here is derived from an EMBL/GenBank/DDBJ whole genome shotgun (WGS) entry which is preliminary data.</text>
</comment>
<evidence type="ECO:0000313" key="2">
    <source>
        <dbReference type="EMBL" id="EJT52566.1"/>
    </source>
</evidence>
<organism evidence="2 3">
    <name type="scientific">Trichosporon asahii var. asahii (strain ATCC 90039 / CBS 2479 / JCM 2466 / KCTC 7840 / NBRC 103889/ NCYC 2677 / UAMH 7654)</name>
    <name type="common">Yeast</name>
    <dbReference type="NCBI Taxonomy" id="1186058"/>
    <lineage>
        <taxon>Eukaryota</taxon>
        <taxon>Fungi</taxon>
        <taxon>Dikarya</taxon>
        <taxon>Basidiomycota</taxon>
        <taxon>Agaricomycotina</taxon>
        <taxon>Tremellomycetes</taxon>
        <taxon>Trichosporonales</taxon>
        <taxon>Trichosporonaceae</taxon>
        <taxon>Trichosporon</taxon>
    </lineage>
</organism>
<dbReference type="InterPro" id="IPR036052">
    <property type="entry name" value="TrpB-like_PALP_sf"/>
</dbReference>